<accession>A0A1I0FSB4</accession>
<protein>
    <submittedName>
        <fullName evidence="1">Uncharacterized protein</fullName>
    </submittedName>
</protein>
<dbReference type="OrthoDB" id="8554969at2"/>
<evidence type="ECO:0000313" key="1">
    <source>
        <dbReference type="EMBL" id="SET61055.1"/>
    </source>
</evidence>
<dbReference type="RefSeq" id="WP_074709084.1">
    <property type="nucleotide sequence ID" value="NZ_FOHI01000010.1"/>
</dbReference>
<organism evidence="1 2">
    <name type="scientific">Nitrosospira multiformis</name>
    <dbReference type="NCBI Taxonomy" id="1231"/>
    <lineage>
        <taxon>Bacteria</taxon>
        <taxon>Pseudomonadati</taxon>
        <taxon>Pseudomonadota</taxon>
        <taxon>Betaproteobacteria</taxon>
        <taxon>Nitrosomonadales</taxon>
        <taxon>Nitrosomonadaceae</taxon>
        <taxon>Nitrosospira</taxon>
    </lineage>
</organism>
<dbReference type="Proteomes" id="UP000183339">
    <property type="component" value="Unassembled WGS sequence"/>
</dbReference>
<dbReference type="EMBL" id="FOHI01000010">
    <property type="protein sequence ID" value="SET61055.1"/>
    <property type="molecule type" value="Genomic_DNA"/>
</dbReference>
<proteinExistence type="predicted"/>
<dbReference type="AlphaFoldDB" id="A0A1I0FSB4"/>
<name>A0A1I0FSB4_9PROT</name>
<reference evidence="1 2" key="1">
    <citation type="submission" date="2016-10" db="EMBL/GenBank/DDBJ databases">
        <authorList>
            <person name="de Groot N.N."/>
        </authorList>
    </citation>
    <scope>NUCLEOTIDE SEQUENCE [LARGE SCALE GENOMIC DNA]</scope>
    <source>
        <strain evidence="1 2">Nl7</strain>
    </source>
</reference>
<gene>
    <name evidence="1" type="ORF">SAMN05216412_11026</name>
</gene>
<sequence length="133" mass="15208">MQRVVQPLGQTVGLFPFNPELQQQVIQTVESDAMKRLDSHIRPFVERGEAIPDEGIDQIRGELRVSFKVSGTRFNDLLFTAIKRIGDEGNPRIYEFFKKRRPDGTPGMYFIPAWKEKIGQAQRYARKVASAKG</sequence>
<evidence type="ECO:0000313" key="2">
    <source>
        <dbReference type="Proteomes" id="UP000183339"/>
    </source>
</evidence>